<dbReference type="HOGENOM" id="CLU_027592_3_2_1"/>
<feature type="transmembrane region" description="Helical" evidence="10">
    <location>
        <begin position="6"/>
        <end position="27"/>
    </location>
</feature>
<dbReference type="EMBL" id="KN846957">
    <property type="protein sequence ID" value="KIW71318.1"/>
    <property type="molecule type" value="Genomic_DNA"/>
</dbReference>
<name>A0A0D2FSD1_9EURO</name>
<dbReference type="GO" id="GO:0005886">
    <property type="term" value="C:plasma membrane"/>
    <property type="evidence" value="ECO:0007669"/>
    <property type="project" value="TreeGrafter"/>
</dbReference>
<keyword evidence="6" id="KW-0297">G-protein coupled receptor</keyword>
<dbReference type="InterPro" id="IPR001499">
    <property type="entry name" value="GPCR_STE3"/>
</dbReference>
<feature type="transmembrane region" description="Helical" evidence="10">
    <location>
        <begin position="119"/>
        <end position="139"/>
    </location>
</feature>
<keyword evidence="4 10" id="KW-0812">Transmembrane</keyword>
<dbReference type="GO" id="GO:0004932">
    <property type="term" value="F:mating-type factor pheromone receptor activity"/>
    <property type="evidence" value="ECO:0007669"/>
    <property type="project" value="InterPro"/>
</dbReference>
<reference evidence="11 12" key="1">
    <citation type="submission" date="2015-01" db="EMBL/GenBank/DDBJ databases">
        <title>The Genome Sequence of Capronia semiimmersa CBS27337.</title>
        <authorList>
            <consortium name="The Broad Institute Genomics Platform"/>
            <person name="Cuomo C."/>
            <person name="de Hoog S."/>
            <person name="Gorbushina A."/>
            <person name="Stielow B."/>
            <person name="Teixiera M."/>
            <person name="Abouelleil A."/>
            <person name="Chapman S.B."/>
            <person name="Priest M."/>
            <person name="Young S.K."/>
            <person name="Wortman J."/>
            <person name="Nusbaum C."/>
            <person name="Birren B."/>
        </authorList>
    </citation>
    <scope>NUCLEOTIDE SEQUENCE [LARGE SCALE GENOMIC DNA]</scope>
    <source>
        <strain evidence="11 12">CBS 27337</strain>
    </source>
</reference>
<evidence type="ECO:0000256" key="9">
    <source>
        <dbReference type="ARBA" id="ARBA00023224"/>
    </source>
</evidence>
<dbReference type="GO" id="GO:0000750">
    <property type="term" value="P:pheromone-dependent signal transduction involved in conjugation with cellular fusion"/>
    <property type="evidence" value="ECO:0007669"/>
    <property type="project" value="TreeGrafter"/>
</dbReference>
<evidence type="ECO:0000256" key="7">
    <source>
        <dbReference type="ARBA" id="ARBA00023136"/>
    </source>
</evidence>
<feature type="transmembrane region" description="Helical" evidence="10">
    <location>
        <begin position="34"/>
        <end position="58"/>
    </location>
</feature>
<dbReference type="AlphaFoldDB" id="A0A0D2FSD1"/>
<feature type="transmembrane region" description="Helical" evidence="10">
    <location>
        <begin position="211"/>
        <end position="234"/>
    </location>
</feature>
<feature type="transmembrane region" description="Helical" evidence="10">
    <location>
        <begin position="168"/>
        <end position="190"/>
    </location>
</feature>
<comment type="similarity">
    <text evidence="2">Belongs to the G-protein coupled receptor 4 family.</text>
</comment>
<evidence type="ECO:0000313" key="12">
    <source>
        <dbReference type="Proteomes" id="UP000054266"/>
    </source>
</evidence>
<protein>
    <recommendedName>
        <fullName evidence="13">Pheromone a factor receptor</fullName>
    </recommendedName>
</protein>
<proteinExistence type="inferred from homology"/>
<evidence type="ECO:0000256" key="5">
    <source>
        <dbReference type="ARBA" id="ARBA00022989"/>
    </source>
</evidence>
<feature type="transmembrane region" description="Helical" evidence="10">
    <location>
        <begin position="78"/>
        <end position="98"/>
    </location>
</feature>
<keyword evidence="8" id="KW-0675">Receptor</keyword>
<evidence type="ECO:0008006" key="13">
    <source>
        <dbReference type="Google" id="ProtNLM"/>
    </source>
</evidence>
<evidence type="ECO:0000256" key="6">
    <source>
        <dbReference type="ARBA" id="ARBA00023040"/>
    </source>
</evidence>
<dbReference type="Proteomes" id="UP000054266">
    <property type="component" value="Unassembled WGS sequence"/>
</dbReference>
<organism evidence="11 12">
    <name type="scientific">Phialophora macrospora</name>
    <dbReference type="NCBI Taxonomy" id="1851006"/>
    <lineage>
        <taxon>Eukaryota</taxon>
        <taxon>Fungi</taxon>
        <taxon>Dikarya</taxon>
        <taxon>Ascomycota</taxon>
        <taxon>Pezizomycotina</taxon>
        <taxon>Eurotiomycetes</taxon>
        <taxon>Chaetothyriomycetidae</taxon>
        <taxon>Chaetothyriales</taxon>
        <taxon>Herpotrichiellaceae</taxon>
        <taxon>Phialophora</taxon>
    </lineage>
</organism>
<keyword evidence="5 10" id="KW-1133">Transmembrane helix</keyword>
<dbReference type="PANTHER" id="PTHR28097">
    <property type="entry name" value="PHEROMONE A FACTOR RECEPTOR"/>
    <property type="match status" value="1"/>
</dbReference>
<feature type="transmembrane region" description="Helical" evidence="10">
    <location>
        <begin position="276"/>
        <end position="292"/>
    </location>
</feature>
<evidence type="ECO:0000256" key="4">
    <source>
        <dbReference type="ARBA" id="ARBA00022692"/>
    </source>
</evidence>
<keyword evidence="3" id="KW-0589">Pheromone response</keyword>
<evidence type="ECO:0000256" key="3">
    <source>
        <dbReference type="ARBA" id="ARBA00022507"/>
    </source>
</evidence>
<dbReference type="CDD" id="cd14966">
    <property type="entry name" value="7tmD_STE3"/>
    <property type="match status" value="1"/>
</dbReference>
<evidence type="ECO:0000256" key="8">
    <source>
        <dbReference type="ARBA" id="ARBA00023170"/>
    </source>
</evidence>
<keyword evidence="12" id="KW-1185">Reference proteome</keyword>
<evidence type="ECO:0000256" key="10">
    <source>
        <dbReference type="SAM" id="Phobius"/>
    </source>
</evidence>
<comment type="subcellular location">
    <subcellularLocation>
        <location evidence="1">Membrane</location>
        <topology evidence="1">Multi-pass membrane protein</topology>
    </subcellularLocation>
</comment>
<evidence type="ECO:0000256" key="1">
    <source>
        <dbReference type="ARBA" id="ARBA00004141"/>
    </source>
</evidence>
<dbReference type="PRINTS" id="PR00899">
    <property type="entry name" value="GPCRSTE3"/>
</dbReference>
<evidence type="ECO:0000313" key="11">
    <source>
        <dbReference type="EMBL" id="KIW71318.1"/>
    </source>
</evidence>
<accession>A0A0D2FSD1</accession>
<dbReference type="PANTHER" id="PTHR28097:SF1">
    <property type="entry name" value="PHEROMONE A FACTOR RECEPTOR"/>
    <property type="match status" value="1"/>
</dbReference>
<dbReference type="Pfam" id="PF02076">
    <property type="entry name" value="STE3"/>
    <property type="match status" value="1"/>
</dbReference>
<sequence>MAWVVSSLILAPLALLAIFLALPPLIIQVRAKNFAASVLIIGVIILNIQNFINAAIWHSLDISRWWDGKILCDIEVKLYLGIFQAIGGAIASIFRQISIILHPDHIAVAPSPRQRKTTMVIEFMLCILLPVYVMIGHYFTQRTRYWLRPSAGCIVTFDINYAAPFLTYLWPLVVSLIGSTYCLISILRLNKHRKQMTSVLSHTAGATTSRLYRLFALAFTLLAIYCPLSMFSFVQDVRIPMHKYSWSHIHPPDWSERIFLDQGAARTEQNITFDRWAQVLTAYLTFIFFGLGQEATQMYRGWITRTRNFLAIHGKPERNVSTQPPRELVSLEGGLAVECSADHHTYEHIQLTHPHHSNISELSG</sequence>
<dbReference type="STRING" id="5601.A0A0D2FSD1"/>
<keyword evidence="9" id="KW-0807">Transducer</keyword>
<evidence type="ECO:0000256" key="2">
    <source>
        <dbReference type="ARBA" id="ARBA00011085"/>
    </source>
</evidence>
<keyword evidence="7 10" id="KW-0472">Membrane</keyword>
<gene>
    <name evidence="11" type="ORF">PV04_03500</name>
</gene>